<evidence type="ECO:0000313" key="10">
    <source>
        <dbReference type="Proteomes" id="UP000606172"/>
    </source>
</evidence>
<evidence type="ECO:0000256" key="4">
    <source>
        <dbReference type="ARBA" id="ARBA00022692"/>
    </source>
</evidence>
<feature type="transmembrane region" description="Helical" evidence="8">
    <location>
        <begin position="232"/>
        <end position="257"/>
    </location>
</feature>
<dbReference type="PANTHER" id="PTHR42718">
    <property type="entry name" value="MAJOR FACILITATOR SUPERFAMILY MULTIDRUG TRANSPORTER MFSC"/>
    <property type="match status" value="1"/>
</dbReference>
<keyword evidence="10" id="KW-1185">Reference proteome</keyword>
<evidence type="ECO:0000256" key="3">
    <source>
        <dbReference type="ARBA" id="ARBA00022475"/>
    </source>
</evidence>
<feature type="region of interest" description="Disordered" evidence="7">
    <location>
        <begin position="44"/>
        <end position="63"/>
    </location>
</feature>
<keyword evidence="2" id="KW-0813">Transport</keyword>
<reference evidence="9" key="1">
    <citation type="submission" date="2021-01" db="EMBL/GenBank/DDBJ databases">
        <title>Whole genome shotgun sequence of Sinosporangium siamense NBRC 109515.</title>
        <authorList>
            <person name="Komaki H."/>
            <person name="Tamura T."/>
        </authorList>
    </citation>
    <scope>NUCLEOTIDE SEQUENCE</scope>
    <source>
        <strain evidence="9">NBRC 109515</strain>
    </source>
</reference>
<feature type="transmembrane region" description="Helical" evidence="8">
    <location>
        <begin position="278"/>
        <end position="295"/>
    </location>
</feature>
<feature type="compositionally biased region" description="Polar residues" evidence="7">
    <location>
        <begin position="1"/>
        <end position="15"/>
    </location>
</feature>
<dbReference type="PRINTS" id="PR00081">
    <property type="entry name" value="GDHRDH"/>
</dbReference>
<comment type="subcellular location">
    <subcellularLocation>
        <location evidence="1">Cell membrane</location>
        <topology evidence="1">Multi-pass membrane protein</topology>
    </subcellularLocation>
</comment>
<evidence type="ECO:0000256" key="8">
    <source>
        <dbReference type="SAM" id="Phobius"/>
    </source>
</evidence>
<comment type="caution">
    <text evidence="9">The sequence shown here is derived from an EMBL/GenBank/DDBJ whole genome shotgun (WGS) entry which is preliminary data.</text>
</comment>
<dbReference type="EMBL" id="BOOW01000036">
    <property type="protein sequence ID" value="GII95517.1"/>
    <property type="molecule type" value="Genomic_DNA"/>
</dbReference>
<protein>
    <recommendedName>
        <fullName evidence="11">MFS transporter</fullName>
    </recommendedName>
</protein>
<gene>
    <name evidence="9" type="ORF">Ssi02_57480</name>
</gene>
<organism evidence="9 10">
    <name type="scientific">Sinosporangium siamense</name>
    <dbReference type="NCBI Taxonomy" id="1367973"/>
    <lineage>
        <taxon>Bacteria</taxon>
        <taxon>Bacillati</taxon>
        <taxon>Actinomycetota</taxon>
        <taxon>Actinomycetes</taxon>
        <taxon>Streptosporangiales</taxon>
        <taxon>Streptosporangiaceae</taxon>
        <taxon>Sinosporangium</taxon>
    </lineage>
</organism>
<feature type="transmembrane region" description="Helical" evidence="8">
    <location>
        <begin position="349"/>
        <end position="371"/>
    </location>
</feature>
<feature type="compositionally biased region" description="Basic and acidic residues" evidence="7">
    <location>
        <begin position="46"/>
        <end position="56"/>
    </location>
</feature>
<dbReference type="GO" id="GO:0005886">
    <property type="term" value="C:plasma membrane"/>
    <property type="evidence" value="ECO:0007669"/>
    <property type="project" value="UniProtKB-SubCell"/>
</dbReference>
<accession>A0A919RLR0</accession>
<evidence type="ECO:0000256" key="6">
    <source>
        <dbReference type="ARBA" id="ARBA00023136"/>
    </source>
</evidence>
<dbReference type="InterPro" id="IPR036259">
    <property type="entry name" value="MFS_trans_sf"/>
</dbReference>
<dbReference type="AlphaFoldDB" id="A0A919RLR0"/>
<feature type="transmembrane region" description="Helical" evidence="8">
    <location>
        <begin position="140"/>
        <end position="161"/>
    </location>
</feature>
<evidence type="ECO:0008006" key="11">
    <source>
        <dbReference type="Google" id="ProtNLM"/>
    </source>
</evidence>
<feature type="transmembrane region" description="Helical" evidence="8">
    <location>
        <begin position="71"/>
        <end position="90"/>
    </location>
</feature>
<dbReference type="Proteomes" id="UP000606172">
    <property type="component" value="Unassembled WGS sequence"/>
</dbReference>
<dbReference type="Gene3D" id="1.20.1720.10">
    <property type="entry name" value="Multidrug resistance protein D"/>
    <property type="match status" value="1"/>
</dbReference>
<evidence type="ECO:0000313" key="9">
    <source>
        <dbReference type="EMBL" id="GII95517.1"/>
    </source>
</evidence>
<dbReference type="SUPFAM" id="SSF103473">
    <property type="entry name" value="MFS general substrate transporter"/>
    <property type="match status" value="1"/>
</dbReference>
<evidence type="ECO:0000256" key="5">
    <source>
        <dbReference type="ARBA" id="ARBA00022989"/>
    </source>
</evidence>
<dbReference type="Pfam" id="PF13561">
    <property type="entry name" value="adh_short_C2"/>
    <property type="match status" value="1"/>
</dbReference>
<evidence type="ECO:0000256" key="1">
    <source>
        <dbReference type="ARBA" id="ARBA00004651"/>
    </source>
</evidence>
<dbReference type="Gene3D" id="3.40.50.720">
    <property type="entry name" value="NAD(P)-binding Rossmann-like Domain"/>
    <property type="match status" value="1"/>
</dbReference>
<name>A0A919RLR0_9ACTN</name>
<feature type="region of interest" description="Disordered" evidence="7">
    <location>
        <begin position="1"/>
        <end position="21"/>
    </location>
</feature>
<feature type="transmembrane region" description="Helical" evidence="8">
    <location>
        <begin position="176"/>
        <end position="194"/>
    </location>
</feature>
<dbReference type="InterPro" id="IPR036291">
    <property type="entry name" value="NAD(P)-bd_dom_sf"/>
</dbReference>
<dbReference type="SUPFAM" id="SSF51735">
    <property type="entry name" value="NAD(P)-binding Rossmann-fold domains"/>
    <property type="match status" value="1"/>
</dbReference>
<keyword evidence="5 8" id="KW-1133">Transmembrane helix</keyword>
<evidence type="ECO:0000256" key="2">
    <source>
        <dbReference type="ARBA" id="ARBA00022448"/>
    </source>
</evidence>
<sequence length="397" mass="40847">MIRSTSPRSASTSGAPTEMLPRKIRVNSVAPGYIKTPTMGVAGMTEEERREFEKQGSETTPLKRNGTVDEVAAAALFLAADAAAILPVVYGVKEIAKHGVEPVSLIALVVGIALGIVFARRQLRLADPMLDLSLFRSRAFSMALGVMLFAAVAIGGIYILVTQYLQMVAGLSPLRAGLWLLPAAALLITSSMLAPIAARRIRPGNVTAIGLILSAIGYFILTQAHVGAGGLATVMIGFSFVYTGIGPVMGLSVSLIVGSAPPEKAGAASALQQTSSDFGLAVGIAALGSLGTAIYRDGIADDVPSGILAWVAEASRDTLARALDAVQGLPGATAAQIVTPAREAFSSGFSTVALIAGILLSALTVLALTMLRHVAPTNAAEEAVPEPAALTKEKRPV</sequence>
<dbReference type="InterPro" id="IPR002347">
    <property type="entry name" value="SDR_fam"/>
</dbReference>
<feature type="transmembrane region" description="Helical" evidence="8">
    <location>
        <begin position="102"/>
        <end position="119"/>
    </location>
</feature>
<feature type="transmembrane region" description="Helical" evidence="8">
    <location>
        <begin position="206"/>
        <end position="226"/>
    </location>
</feature>
<dbReference type="PANTHER" id="PTHR42718:SF47">
    <property type="entry name" value="METHYL VIOLOGEN RESISTANCE PROTEIN SMVA"/>
    <property type="match status" value="1"/>
</dbReference>
<proteinExistence type="predicted"/>
<keyword evidence="6 8" id="KW-0472">Membrane</keyword>
<dbReference type="InterPro" id="IPR011701">
    <property type="entry name" value="MFS"/>
</dbReference>
<dbReference type="GO" id="GO:0022857">
    <property type="term" value="F:transmembrane transporter activity"/>
    <property type="evidence" value="ECO:0007669"/>
    <property type="project" value="InterPro"/>
</dbReference>
<dbReference type="Pfam" id="PF07690">
    <property type="entry name" value="MFS_1"/>
    <property type="match status" value="1"/>
</dbReference>
<evidence type="ECO:0000256" key="7">
    <source>
        <dbReference type="SAM" id="MobiDB-lite"/>
    </source>
</evidence>
<keyword evidence="3" id="KW-1003">Cell membrane</keyword>
<keyword evidence="4 8" id="KW-0812">Transmembrane</keyword>